<dbReference type="InterPro" id="IPR028098">
    <property type="entry name" value="Glyco_trans_4-like_N"/>
</dbReference>
<evidence type="ECO:0000313" key="6">
    <source>
        <dbReference type="EMBL" id="MBW6394560.1"/>
    </source>
</evidence>
<dbReference type="PANTHER" id="PTHR12526">
    <property type="entry name" value="GLYCOSYLTRANSFERASE"/>
    <property type="match status" value="1"/>
</dbReference>
<comment type="caution">
    <text evidence="6">The sequence shown here is derived from an EMBL/GenBank/DDBJ whole genome shotgun (WGS) entry which is preliminary data.</text>
</comment>
<dbReference type="CDD" id="cd03801">
    <property type="entry name" value="GT4_PimA-like"/>
    <property type="match status" value="1"/>
</dbReference>
<comment type="similarity">
    <text evidence="1">Belongs to the glycosyltransferase group 1 family. Glycosyltransferase 4 subfamily.</text>
</comment>
<evidence type="ECO:0000256" key="1">
    <source>
        <dbReference type="ARBA" id="ARBA00009481"/>
    </source>
</evidence>
<sequence length="399" mass="44404">MRVLYITSSLPFGVGEPFLYPEIRAIKDLGVDLKVVPLYPRGTLVHPEAKAVITMVEAAPLFSWRILQVALRVLLRFPKRALQALLLLLTPNPWHLLKNLTVFPKALWLADLAMSWRADHIHAHWAATTSSMAMAASHVSGVPWSLTAHRWDVVENNLLHRKARHARFFRCISEKTKSMALERGVPEEKVLVLHLGVSLPALSELTSRRDRASRETFVLLCPAAFLPVKGHRFLIEALAELPDRVQLWLAGDGPLRPELESQVQRLGLKERVRFLGYLAHDQLLELYRDNQVDAVVLPSVDLGDGLNEGIPVALMEAMAFGCPVIATATGGIPELLRDGAGLLVPDKSSQALATAILRFLNDDTLRKETAERGRLRVRTQFSVEDIAQTLIKLWGSGDA</sequence>
<dbReference type="Proteomes" id="UP000724268">
    <property type="component" value="Unassembled WGS sequence"/>
</dbReference>
<proteinExistence type="inferred from homology"/>
<keyword evidence="3" id="KW-0808">Transferase</keyword>
<evidence type="ECO:0000259" key="5">
    <source>
        <dbReference type="Pfam" id="PF13439"/>
    </source>
</evidence>
<dbReference type="InterPro" id="IPR001296">
    <property type="entry name" value="Glyco_trans_1"/>
</dbReference>
<dbReference type="Pfam" id="PF00534">
    <property type="entry name" value="Glycos_transf_1"/>
    <property type="match status" value="1"/>
</dbReference>
<keyword evidence="7" id="KW-1185">Reference proteome</keyword>
<gene>
    <name evidence="6" type="ORF">KZX47_05240</name>
</gene>
<dbReference type="RefSeq" id="WP_219759244.1">
    <property type="nucleotide sequence ID" value="NZ_JAHXRS010000007.1"/>
</dbReference>
<feature type="domain" description="Glycosyltransferase subfamily 4-like N-terminal" evidence="5">
    <location>
        <begin position="91"/>
        <end position="198"/>
    </location>
</feature>
<protein>
    <submittedName>
        <fullName evidence="6">Glycosyltransferase family 4 protein</fullName>
    </submittedName>
</protein>
<evidence type="ECO:0000259" key="4">
    <source>
        <dbReference type="Pfam" id="PF00534"/>
    </source>
</evidence>
<dbReference type="PANTHER" id="PTHR12526:SF640">
    <property type="entry name" value="COLANIC ACID BIOSYNTHESIS GLYCOSYLTRANSFERASE WCAL-RELATED"/>
    <property type="match status" value="1"/>
</dbReference>
<dbReference type="Gene3D" id="3.40.50.2000">
    <property type="entry name" value="Glycogen Phosphorylase B"/>
    <property type="match status" value="2"/>
</dbReference>
<dbReference type="EMBL" id="JAHXRS010000007">
    <property type="protein sequence ID" value="MBW6394560.1"/>
    <property type="molecule type" value="Genomic_DNA"/>
</dbReference>
<name>A0ABS6ZXL0_9DEIN</name>
<reference evidence="6 7" key="1">
    <citation type="submission" date="2021-07" db="EMBL/GenBank/DDBJ databases">
        <title>Thermus aquaticus gen. n. and sp. n., a nonsporulating extreme thermophile.</title>
        <authorList>
            <person name="Hu C.-J."/>
            <person name="Li W.-J."/>
            <person name="Xian W.-D."/>
        </authorList>
    </citation>
    <scope>NUCLEOTIDE SEQUENCE [LARGE SCALE GENOMIC DNA]</scope>
    <source>
        <strain evidence="6 7">SYSU G05001</strain>
    </source>
</reference>
<keyword evidence="2" id="KW-0328">Glycosyltransferase</keyword>
<dbReference type="Pfam" id="PF13439">
    <property type="entry name" value="Glyco_transf_4"/>
    <property type="match status" value="1"/>
</dbReference>
<evidence type="ECO:0000256" key="3">
    <source>
        <dbReference type="ARBA" id="ARBA00022679"/>
    </source>
</evidence>
<dbReference type="SUPFAM" id="SSF53756">
    <property type="entry name" value="UDP-Glycosyltransferase/glycogen phosphorylase"/>
    <property type="match status" value="1"/>
</dbReference>
<evidence type="ECO:0000313" key="7">
    <source>
        <dbReference type="Proteomes" id="UP000724268"/>
    </source>
</evidence>
<evidence type="ECO:0000256" key="2">
    <source>
        <dbReference type="ARBA" id="ARBA00022676"/>
    </source>
</evidence>
<feature type="domain" description="Glycosyl transferase family 1" evidence="4">
    <location>
        <begin position="214"/>
        <end position="375"/>
    </location>
</feature>
<accession>A0ABS6ZXL0</accession>
<organism evidence="6 7">
    <name type="scientific">Thermus brevis</name>
    <dbReference type="NCBI Taxonomy" id="2862456"/>
    <lineage>
        <taxon>Bacteria</taxon>
        <taxon>Thermotogati</taxon>
        <taxon>Deinococcota</taxon>
        <taxon>Deinococci</taxon>
        <taxon>Thermales</taxon>
        <taxon>Thermaceae</taxon>
        <taxon>Thermus</taxon>
    </lineage>
</organism>